<dbReference type="InterPro" id="IPR050093">
    <property type="entry name" value="ABC_SmlMolc_Importer"/>
</dbReference>
<dbReference type="Gene3D" id="2.40.50.100">
    <property type="match status" value="1"/>
</dbReference>
<dbReference type="InterPro" id="IPR008995">
    <property type="entry name" value="Mo/tungstate-bd_C_term_dom"/>
</dbReference>
<dbReference type="GO" id="GO:0005524">
    <property type="term" value="F:ATP binding"/>
    <property type="evidence" value="ECO:0007669"/>
    <property type="project" value="UniProtKB-KW"/>
</dbReference>
<evidence type="ECO:0000259" key="5">
    <source>
        <dbReference type="PROSITE" id="PS50893"/>
    </source>
</evidence>
<evidence type="ECO:0000256" key="4">
    <source>
        <dbReference type="ARBA" id="ARBA00022840"/>
    </source>
</evidence>
<dbReference type="InterPro" id="IPR017871">
    <property type="entry name" value="ABC_transporter-like_CS"/>
</dbReference>
<sequence>MTQAWDTTASDQNAGTGLPMLLSARGLVKSYGRNRAVDGVDLDIPERAFTTFLGPSGCGKTTILRMIGGFETPDAGSLVLDGRSLAGVPPERRPVNTVFQNYALFPHLTVFENVAFSLTLRRGAQDPAPRVKRALDAVHMGEFTSRYPHQLSGGQQQRVAVARAIIAEPHLLLLDEPLSALDRKMRGHLQIELKDLQRRLGIAFVYVTHDQEEAFALSDIVVVMNKGKIAQKADPVTLYARPSDTFVADFIGSASLVEGEVLALDTETATIGTPLGTITTSAIHGLAKGERAALVIRPEHLRLGATDGHSSTTLALTGLALTGKVRHVVFKGDRYLIEADISGVTVRLMADRPAEPGSTIAMALDTASCFITRLAS</sequence>
<dbReference type="InterPro" id="IPR027417">
    <property type="entry name" value="P-loop_NTPase"/>
</dbReference>
<keyword evidence="4 6" id="KW-0067">ATP-binding</keyword>
<dbReference type="GO" id="GO:0015847">
    <property type="term" value="P:putrescine transport"/>
    <property type="evidence" value="ECO:0007669"/>
    <property type="project" value="UniProtKB-ARBA"/>
</dbReference>
<evidence type="ECO:0000256" key="2">
    <source>
        <dbReference type="ARBA" id="ARBA00022448"/>
    </source>
</evidence>
<dbReference type="SMART" id="SM00382">
    <property type="entry name" value="AAA"/>
    <property type="match status" value="1"/>
</dbReference>
<evidence type="ECO:0000313" key="6">
    <source>
        <dbReference type="EMBL" id="MUZ56831.1"/>
    </source>
</evidence>
<comment type="caution">
    <text evidence="6">The sequence shown here is derived from an EMBL/GenBank/DDBJ whole genome shotgun (WGS) entry which is preliminary data.</text>
</comment>
<dbReference type="Pfam" id="PF08402">
    <property type="entry name" value="TOBE_2"/>
    <property type="match status" value="1"/>
</dbReference>
<dbReference type="FunFam" id="3.40.50.300:FF:000133">
    <property type="entry name" value="Spermidine/putrescine import ATP-binding protein PotA"/>
    <property type="match status" value="1"/>
</dbReference>
<evidence type="ECO:0000313" key="7">
    <source>
        <dbReference type="Proteomes" id="UP000436692"/>
    </source>
</evidence>
<dbReference type="SUPFAM" id="SSF50331">
    <property type="entry name" value="MOP-like"/>
    <property type="match status" value="1"/>
</dbReference>
<evidence type="ECO:0000256" key="1">
    <source>
        <dbReference type="ARBA" id="ARBA00005417"/>
    </source>
</evidence>
<dbReference type="PROSITE" id="PS50893">
    <property type="entry name" value="ABC_TRANSPORTER_2"/>
    <property type="match status" value="1"/>
</dbReference>
<keyword evidence="2" id="KW-0813">Transport</keyword>
<name>A0AAE4WAA4_AGRVI</name>
<comment type="similarity">
    <text evidence="1">Belongs to the ABC transporter superfamily.</text>
</comment>
<dbReference type="GO" id="GO:0043190">
    <property type="term" value="C:ATP-binding cassette (ABC) transporter complex"/>
    <property type="evidence" value="ECO:0007669"/>
    <property type="project" value="InterPro"/>
</dbReference>
<dbReference type="RefSeq" id="WP_156547312.1">
    <property type="nucleotide sequence ID" value="NZ_JABAEJ010000002.1"/>
</dbReference>
<dbReference type="InterPro" id="IPR003593">
    <property type="entry name" value="AAA+_ATPase"/>
</dbReference>
<accession>A0AAE4WAA4</accession>
<dbReference type="InterPro" id="IPR013611">
    <property type="entry name" value="Transp-assoc_OB_typ2"/>
</dbReference>
<dbReference type="PANTHER" id="PTHR42781:SF4">
    <property type="entry name" value="SPERMIDINE_PUTRESCINE IMPORT ATP-BINDING PROTEIN POTA"/>
    <property type="match status" value="1"/>
</dbReference>
<keyword evidence="3" id="KW-0547">Nucleotide-binding</keyword>
<gene>
    <name evidence="6" type="ORF">GOZ95_05050</name>
</gene>
<dbReference type="GO" id="GO:0016887">
    <property type="term" value="F:ATP hydrolysis activity"/>
    <property type="evidence" value="ECO:0007669"/>
    <property type="project" value="InterPro"/>
</dbReference>
<dbReference type="PANTHER" id="PTHR42781">
    <property type="entry name" value="SPERMIDINE/PUTRESCINE IMPORT ATP-BINDING PROTEIN POTA"/>
    <property type="match status" value="1"/>
</dbReference>
<dbReference type="SUPFAM" id="SSF52540">
    <property type="entry name" value="P-loop containing nucleoside triphosphate hydrolases"/>
    <property type="match status" value="1"/>
</dbReference>
<evidence type="ECO:0000256" key="3">
    <source>
        <dbReference type="ARBA" id="ARBA00022741"/>
    </source>
</evidence>
<dbReference type="InterPro" id="IPR003439">
    <property type="entry name" value="ABC_transporter-like_ATP-bd"/>
</dbReference>
<proteinExistence type="inferred from homology"/>
<feature type="domain" description="ABC transporter" evidence="5">
    <location>
        <begin position="22"/>
        <end position="251"/>
    </location>
</feature>
<dbReference type="AlphaFoldDB" id="A0AAE4WAA4"/>
<protein>
    <submittedName>
        <fullName evidence="6">ATP-binding cassette domain-containing protein</fullName>
    </submittedName>
</protein>
<reference evidence="6 7" key="1">
    <citation type="submission" date="2019-12" db="EMBL/GenBank/DDBJ databases">
        <title>Whole-genome sequencing of Allorhizobium vitis.</title>
        <authorList>
            <person name="Gan H.M."/>
            <person name="Szegedi E."/>
            <person name="Burr T."/>
            <person name="Savka M.A."/>
        </authorList>
    </citation>
    <scope>NUCLEOTIDE SEQUENCE [LARGE SCALE GENOMIC DNA]</scope>
    <source>
        <strain evidence="6 7">CG989</strain>
    </source>
</reference>
<dbReference type="Proteomes" id="UP000436692">
    <property type="component" value="Unassembled WGS sequence"/>
</dbReference>
<dbReference type="Gene3D" id="3.40.50.300">
    <property type="entry name" value="P-loop containing nucleotide triphosphate hydrolases"/>
    <property type="match status" value="1"/>
</dbReference>
<dbReference type="EMBL" id="WPHM01000002">
    <property type="protein sequence ID" value="MUZ56831.1"/>
    <property type="molecule type" value="Genomic_DNA"/>
</dbReference>
<dbReference type="PROSITE" id="PS00211">
    <property type="entry name" value="ABC_TRANSPORTER_1"/>
    <property type="match status" value="1"/>
</dbReference>
<dbReference type="Pfam" id="PF00005">
    <property type="entry name" value="ABC_tran"/>
    <property type="match status" value="1"/>
</dbReference>
<dbReference type="GO" id="GO:0022857">
    <property type="term" value="F:transmembrane transporter activity"/>
    <property type="evidence" value="ECO:0007669"/>
    <property type="project" value="InterPro"/>
</dbReference>
<organism evidence="6 7">
    <name type="scientific">Agrobacterium vitis</name>
    <name type="common">Rhizobium vitis</name>
    <dbReference type="NCBI Taxonomy" id="373"/>
    <lineage>
        <taxon>Bacteria</taxon>
        <taxon>Pseudomonadati</taxon>
        <taxon>Pseudomonadota</taxon>
        <taxon>Alphaproteobacteria</taxon>
        <taxon>Hyphomicrobiales</taxon>
        <taxon>Rhizobiaceae</taxon>
        <taxon>Rhizobium/Agrobacterium group</taxon>
        <taxon>Agrobacterium</taxon>
    </lineage>
</organism>